<feature type="transmembrane region" description="Helical" evidence="1">
    <location>
        <begin position="31"/>
        <end position="52"/>
    </location>
</feature>
<gene>
    <name evidence="2" type="ORF">Q9L42_011045</name>
</gene>
<protein>
    <recommendedName>
        <fullName evidence="4">Cardiolipin synthase N-terminal domain-containing protein</fullName>
    </recommendedName>
</protein>
<dbReference type="EMBL" id="CP157743">
    <property type="protein sequence ID" value="XBS18913.1"/>
    <property type="molecule type" value="Genomic_DNA"/>
</dbReference>
<keyword evidence="1" id="KW-0812">Transmembrane</keyword>
<keyword evidence="1" id="KW-0472">Membrane</keyword>
<dbReference type="AlphaFoldDB" id="A0AAU7NPM1"/>
<keyword evidence="3" id="KW-1185">Reference proteome</keyword>
<reference evidence="2 3" key="1">
    <citation type="journal article" date="2024" name="Microbiology">
        <title>Methylomarinum rosea sp. nov., a novel halophilic methanotrophic bacterium from the hypersaline Lake Elton.</title>
        <authorList>
            <person name="Suleimanov R.Z."/>
            <person name="Oshkin I.Y."/>
            <person name="Danilova O.V."/>
            <person name="Suzina N.E."/>
            <person name="Dedysh S.N."/>
        </authorList>
    </citation>
    <scope>NUCLEOTIDE SEQUENCE [LARGE SCALE GENOMIC DNA]</scope>
    <source>
        <strain evidence="2 3">Ch1-1</strain>
    </source>
</reference>
<sequence>MEFFYLLVAAFALLVLWLCSIILEKAGLNKLWTLVLLIPVVNIIMLWAFAFVEWPKVRGKQP</sequence>
<keyword evidence="1" id="KW-1133">Transmembrane helix</keyword>
<name>A0AAU7NPM1_9GAMM</name>
<accession>A0AAU7NPM1</accession>
<proteinExistence type="predicted"/>
<evidence type="ECO:0000313" key="2">
    <source>
        <dbReference type="EMBL" id="XBS18913.1"/>
    </source>
</evidence>
<dbReference type="KEGG" id="mech:Q9L42_011045"/>
<dbReference type="Proteomes" id="UP001225378">
    <property type="component" value="Chromosome"/>
</dbReference>
<organism evidence="2 3">
    <name type="scientific">Methylomarinum roseum</name>
    <dbReference type="NCBI Taxonomy" id="3067653"/>
    <lineage>
        <taxon>Bacteria</taxon>
        <taxon>Pseudomonadati</taxon>
        <taxon>Pseudomonadota</taxon>
        <taxon>Gammaproteobacteria</taxon>
        <taxon>Methylococcales</taxon>
        <taxon>Methylococcaceae</taxon>
        <taxon>Methylomarinum</taxon>
    </lineage>
</organism>
<dbReference type="RefSeq" id="WP_349431079.1">
    <property type="nucleotide sequence ID" value="NZ_CP157743.1"/>
</dbReference>
<evidence type="ECO:0000256" key="1">
    <source>
        <dbReference type="SAM" id="Phobius"/>
    </source>
</evidence>
<evidence type="ECO:0008006" key="4">
    <source>
        <dbReference type="Google" id="ProtNLM"/>
    </source>
</evidence>
<evidence type="ECO:0000313" key="3">
    <source>
        <dbReference type="Proteomes" id="UP001225378"/>
    </source>
</evidence>